<dbReference type="PRINTS" id="PR00297">
    <property type="entry name" value="CHAPERONIN10"/>
</dbReference>
<dbReference type="GO" id="GO:0005737">
    <property type="term" value="C:cytoplasm"/>
    <property type="evidence" value="ECO:0007669"/>
    <property type="project" value="UniProtKB-SubCell"/>
</dbReference>
<dbReference type="GO" id="GO:0046872">
    <property type="term" value="F:metal ion binding"/>
    <property type="evidence" value="ECO:0007669"/>
    <property type="project" value="TreeGrafter"/>
</dbReference>
<dbReference type="GO" id="GO:0005524">
    <property type="term" value="F:ATP binding"/>
    <property type="evidence" value="ECO:0007669"/>
    <property type="project" value="InterPro"/>
</dbReference>
<evidence type="ECO:0000313" key="5">
    <source>
        <dbReference type="EMBL" id="CEA03785.1"/>
    </source>
</evidence>
<keyword evidence="2 3" id="KW-0143">Chaperone</keyword>
<evidence type="ECO:0000256" key="1">
    <source>
        <dbReference type="ARBA" id="ARBA00006975"/>
    </source>
</evidence>
<evidence type="ECO:0000256" key="3">
    <source>
        <dbReference type="HAMAP-Rule" id="MF_00580"/>
    </source>
</evidence>
<dbReference type="AlphaFoldDB" id="A0A078MBX2"/>
<comment type="function">
    <text evidence="3 4">Together with the chaperonin GroEL, plays an essential role in assisting protein folding. The GroEL-GroES system forms a nano-cage that allows encapsulation of the non-native substrate proteins and provides a physical environment optimized to promote and accelerate protein folding. GroES binds to the apical surface of the GroEL ring, thereby capping the opening of the GroEL channel.</text>
</comment>
<dbReference type="EMBL" id="LN483075">
    <property type="protein sequence ID" value="CEA03785.1"/>
    <property type="molecule type" value="Genomic_DNA"/>
</dbReference>
<accession>A0A078MBX2</accession>
<dbReference type="PATRIC" id="fig|1461583.4.peg.1621"/>
<dbReference type="Gene3D" id="2.30.33.40">
    <property type="entry name" value="GroES chaperonin"/>
    <property type="match status" value="1"/>
</dbReference>
<dbReference type="GO" id="GO:0051087">
    <property type="term" value="F:protein-folding chaperone binding"/>
    <property type="evidence" value="ECO:0007669"/>
    <property type="project" value="TreeGrafter"/>
</dbReference>
<dbReference type="HOGENOM" id="CLU_132825_2_0_9"/>
<gene>
    <name evidence="3 5" type="primary">groS</name>
    <name evidence="3" type="synonym">groES</name>
    <name evidence="5" type="ORF">BN1050_01684</name>
</gene>
<proteinExistence type="inferred from homology"/>
<comment type="subunit">
    <text evidence="3">Heptamer of 7 subunits arranged in a ring. Interacts with the chaperonin GroEL.</text>
</comment>
<dbReference type="PANTHER" id="PTHR10772:SF58">
    <property type="entry name" value="CO-CHAPERONIN GROES"/>
    <property type="match status" value="1"/>
</dbReference>
<dbReference type="NCBIfam" id="NF001534">
    <property type="entry name" value="PRK00364.2-5"/>
    <property type="match status" value="1"/>
</dbReference>
<dbReference type="PANTHER" id="PTHR10772">
    <property type="entry name" value="10 KDA HEAT SHOCK PROTEIN"/>
    <property type="match status" value="1"/>
</dbReference>
<comment type="subcellular location">
    <subcellularLocation>
        <location evidence="3">Cytoplasm</location>
    </subcellularLocation>
</comment>
<evidence type="ECO:0000256" key="4">
    <source>
        <dbReference type="RuleBase" id="RU000535"/>
    </source>
</evidence>
<dbReference type="HAMAP" id="MF_00580">
    <property type="entry name" value="CH10"/>
    <property type="match status" value="1"/>
</dbReference>
<keyword evidence="3" id="KW-0963">Cytoplasm</keyword>
<comment type="similarity">
    <text evidence="1 3 4">Belongs to the GroES chaperonin family.</text>
</comment>
<dbReference type="FunFam" id="2.30.33.40:FF:000001">
    <property type="entry name" value="10 kDa chaperonin"/>
    <property type="match status" value="1"/>
</dbReference>
<dbReference type="PROSITE" id="PS00681">
    <property type="entry name" value="CHAPERONINS_CPN10"/>
    <property type="match status" value="1"/>
</dbReference>
<dbReference type="NCBIfam" id="NF001531">
    <property type="entry name" value="PRK00364.2-2"/>
    <property type="match status" value="1"/>
</dbReference>
<dbReference type="InterPro" id="IPR020818">
    <property type="entry name" value="Chaperonin_GroES"/>
</dbReference>
<dbReference type="Pfam" id="PF00166">
    <property type="entry name" value="Cpn10"/>
    <property type="match status" value="1"/>
</dbReference>
<dbReference type="GO" id="GO:0051082">
    <property type="term" value="F:unfolded protein binding"/>
    <property type="evidence" value="ECO:0007669"/>
    <property type="project" value="TreeGrafter"/>
</dbReference>
<dbReference type="InterPro" id="IPR011032">
    <property type="entry name" value="GroES-like_sf"/>
</dbReference>
<dbReference type="NCBIfam" id="NF001533">
    <property type="entry name" value="PRK00364.2-4"/>
    <property type="match status" value="1"/>
</dbReference>
<name>A0A078MBX2_9BACL</name>
<protein>
    <recommendedName>
        <fullName evidence="3">Co-chaperonin GroES</fullName>
    </recommendedName>
    <alternativeName>
        <fullName evidence="3">10 kDa chaperonin</fullName>
    </alternativeName>
    <alternativeName>
        <fullName evidence="3">Chaperonin-10</fullName>
        <shortName evidence="3">Cpn10</shortName>
    </alternativeName>
</protein>
<dbReference type="SUPFAM" id="SSF50129">
    <property type="entry name" value="GroES-like"/>
    <property type="match status" value="1"/>
</dbReference>
<dbReference type="SMART" id="SM00883">
    <property type="entry name" value="Cpn10"/>
    <property type="match status" value="1"/>
</dbReference>
<evidence type="ECO:0000256" key="2">
    <source>
        <dbReference type="ARBA" id="ARBA00023186"/>
    </source>
</evidence>
<sequence length="94" mass="10306">MLKPLGDRLVIEVIEVEEKTASGLLLPETAKDKPQEGKVIAVGNGMFLPSGERVALDVTVGDRILFETYSGTKVKYDGQEYLILRESDVLAIVE</sequence>
<organism evidence="5">
    <name type="scientific">Metalysinibacillus saudimassiliensis</name>
    <dbReference type="NCBI Taxonomy" id="1461583"/>
    <lineage>
        <taxon>Bacteria</taxon>
        <taxon>Bacillati</taxon>
        <taxon>Bacillota</taxon>
        <taxon>Bacilli</taxon>
        <taxon>Bacillales</taxon>
        <taxon>Caryophanaceae</taxon>
        <taxon>Metalysinibacillus</taxon>
    </lineage>
</organism>
<dbReference type="CDD" id="cd00320">
    <property type="entry name" value="cpn10"/>
    <property type="match status" value="1"/>
</dbReference>
<dbReference type="InterPro" id="IPR018369">
    <property type="entry name" value="Chaprnonin_Cpn10_CS"/>
</dbReference>
<dbReference type="InterPro" id="IPR037124">
    <property type="entry name" value="Chaperonin_GroES_sf"/>
</dbReference>
<dbReference type="GO" id="GO:0044183">
    <property type="term" value="F:protein folding chaperone"/>
    <property type="evidence" value="ECO:0007669"/>
    <property type="project" value="InterPro"/>
</dbReference>
<reference evidence="5" key="1">
    <citation type="submission" date="2014-07" db="EMBL/GenBank/DDBJ databases">
        <authorList>
            <person name="Urmite Genomes Urmite Genomes"/>
        </authorList>
    </citation>
    <scope>NUCLEOTIDE SEQUENCE</scope>
    <source>
        <strain evidence="5">13S34_air</strain>
    </source>
</reference>